<dbReference type="PANTHER" id="PTHR15859">
    <property type="entry name" value="SETA BINDING PROTEIN 1"/>
    <property type="match status" value="1"/>
</dbReference>
<keyword evidence="2" id="KW-0597">Phosphoprotein</keyword>
<dbReference type="Proteomes" id="UP000037510">
    <property type="component" value="Unassembled WGS sequence"/>
</dbReference>
<feature type="non-terminal residue" evidence="6">
    <location>
        <position position="753"/>
    </location>
</feature>
<evidence type="ECO:0000256" key="1">
    <source>
        <dbReference type="ARBA" id="ARBA00009572"/>
    </source>
</evidence>
<evidence type="ECO:0000256" key="4">
    <source>
        <dbReference type="ARBA" id="ARBA00022737"/>
    </source>
</evidence>
<keyword evidence="4" id="KW-0677">Repeat</keyword>
<keyword evidence="3" id="KW-0853">WD repeat</keyword>
<dbReference type="GO" id="GO:0051260">
    <property type="term" value="P:protein homooligomerization"/>
    <property type="evidence" value="ECO:0007669"/>
    <property type="project" value="InterPro"/>
</dbReference>
<protein>
    <recommendedName>
        <fullName evidence="5">BTB domain-containing protein</fullName>
    </recommendedName>
</protein>
<dbReference type="PANTHER" id="PTHR15859:SF1">
    <property type="entry name" value="BTB DOMAIN-CONTAINING PROTEIN"/>
    <property type="match status" value="1"/>
</dbReference>
<evidence type="ECO:0000313" key="7">
    <source>
        <dbReference type="Proteomes" id="UP000037510"/>
    </source>
</evidence>
<gene>
    <name evidence="6" type="ORF">OBRU01_01070</name>
</gene>
<dbReference type="PROSITE" id="PS50097">
    <property type="entry name" value="BTB"/>
    <property type="match status" value="1"/>
</dbReference>
<evidence type="ECO:0000256" key="3">
    <source>
        <dbReference type="ARBA" id="ARBA00022574"/>
    </source>
</evidence>
<dbReference type="InterPro" id="IPR003131">
    <property type="entry name" value="T1-type_BTB"/>
</dbReference>
<evidence type="ECO:0000259" key="5">
    <source>
        <dbReference type="PROSITE" id="PS50097"/>
    </source>
</evidence>
<accession>A0A0L7LSB8</accession>
<dbReference type="InterPro" id="IPR000210">
    <property type="entry name" value="BTB/POZ_dom"/>
</dbReference>
<dbReference type="CDD" id="cd18363">
    <property type="entry name" value="BTB_POZ_KCTD3-like"/>
    <property type="match status" value="1"/>
</dbReference>
<evidence type="ECO:0000256" key="2">
    <source>
        <dbReference type="ARBA" id="ARBA00022553"/>
    </source>
</evidence>
<dbReference type="FunFam" id="3.30.710.10:FF:000038">
    <property type="entry name" value="BTB/POZ domain-containing protein KCTD3 isoform X1"/>
    <property type="match status" value="1"/>
</dbReference>
<comment type="caution">
    <text evidence="6">The sequence shown here is derived from an EMBL/GenBank/DDBJ whole genome shotgun (WGS) entry which is preliminary data.</text>
</comment>
<proteinExistence type="inferred from homology"/>
<dbReference type="InterPro" id="IPR047876">
    <property type="entry name" value="SHKBP1/KCTD3"/>
</dbReference>
<dbReference type="InterPro" id="IPR011333">
    <property type="entry name" value="SKP1/BTB/POZ_sf"/>
</dbReference>
<dbReference type="Gene3D" id="3.30.710.10">
    <property type="entry name" value="Potassium Channel Kv1.1, Chain A"/>
    <property type="match status" value="1"/>
</dbReference>
<dbReference type="EMBL" id="JTDY01000191">
    <property type="protein sequence ID" value="KOB78375.1"/>
    <property type="molecule type" value="Genomic_DNA"/>
</dbReference>
<sequence>MTNYQEIVSLNVGGTRFATSWHTLTWVPDTFFTALLSGRIPTVRDETGAIFIDRDPKLFGLILNFLRTRDIDLNNVNIKALKHECDYFGITPLSRRLALCDEMNHSSCGDVLFYGYLPPPLSVPNGNNGRTGSTTFKVQIIKAHHNWIAVAYTHFVTGYRLTDSCGWYVVFQSPVQEAVIERIALNAKTGGGSSSGTNATGTDVMLGVASGPLVRLWAFATHSEPLVALSGAGSRSKAGVWHTSTQHWQTQDVAHLTTHDTAGSFLLLGTATGAINYIDMQKFPLRMKDNDLLVTQLYKDPTQEPITAISVYLTPKTNLCGNWIEIAYGTRSGAVRVIVQHPETVGHGPQLFQTFTVHQSPISKFNIRKQLGMDHSCSRHSLSIRALSLRSGAVRVIVQHPETVGHGPQLFQTFTVHQSPISKFNIRKQLGMDHSCSRPSLSIRALSLSVRHEKRGGARYSSTSGNSWAWTTAVPDLHCNYHNQIAYGTRSGAVRVIVQHPETVGHGPQLFQTFTVHQSPIAKFNIRKQLGMDHSCSRPSLSIRALSLRSGVVRVIVQHPETVGHGPQLFQTFTVHQSPISKFNIRKQLGMDHSCSRPSLSIRALSLSVRHEKRGGARYSSTSGNSWAWTTAVPDIHCNYHNQIAYGSRSGAVRVIVQHPETVGHGPQLFQTFTVHQSPIFKFNIRKQLGMVHSCSRLSLSIRALYLSEYNHVRSWRVTRFRGMISTQPGTTPKAAFNVLALEAPTAQPHNDC</sequence>
<comment type="similarity">
    <text evidence="1">Belongs to the KCTD3 family.</text>
</comment>
<organism evidence="6 7">
    <name type="scientific">Operophtera brumata</name>
    <name type="common">Winter moth</name>
    <name type="synonym">Phalaena brumata</name>
    <dbReference type="NCBI Taxonomy" id="104452"/>
    <lineage>
        <taxon>Eukaryota</taxon>
        <taxon>Metazoa</taxon>
        <taxon>Ecdysozoa</taxon>
        <taxon>Arthropoda</taxon>
        <taxon>Hexapoda</taxon>
        <taxon>Insecta</taxon>
        <taxon>Pterygota</taxon>
        <taxon>Neoptera</taxon>
        <taxon>Endopterygota</taxon>
        <taxon>Lepidoptera</taxon>
        <taxon>Glossata</taxon>
        <taxon>Ditrysia</taxon>
        <taxon>Geometroidea</taxon>
        <taxon>Geometridae</taxon>
        <taxon>Larentiinae</taxon>
        <taxon>Operophtera</taxon>
    </lineage>
</organism>
<dbReference type="AlphaFoldDB" id="A0A0L7LSB8"/>
<dbReference type="SMART" id="SM00225">
    <property type="entry name" value="BTB"/>
    <property type="match status" value="1"/>
</dbReference>
<keyword evidence="7" id="KW-1185">Reference proteome</keyword>
<feature type="domain" description="BTB" evidence="5">
    <location>
        <begin position="6"/>
        <end position="75"/>
    </location>
</feature>
<dbReference type="SUPFAM" id="SSF54695">
    <property type="entry name" value="POZ domain"/>
    <property type="match status" value="1"/>
</dbReference>
<evidence type="ECO:0000313" key="6">
    <source>
        <dbReference type="EMBL" id="KOB78375.1"/>
    </source>
</evidence>
<dbReference type="Pfam" id="PF02214">
    <property type="entry name" value="BTB_2"/>
    <property type="match status" value="1"/>
</dbReference>
<dbReference type="STRING" id="104452.A0A0L7LSB8"/>
<reference evidence="6 7" key="1">
    <citation type="journal article" date="2015" name="Genome Biol. Evol.">
        <title>The genome of winter moth (Operophtera brumata) provides a genomic perspective on sexual dimorphism and phenology.</title>
        <authorList>
            <person name="Derks M.F."/>
            <person name="Smit S."/>
            <person name="Salis L."/>
            <person name="Schijlen E."/>
            <person name="Bossers A."/>
            <person name="Mateman C."/>
            <person name="Pijl A.S."/>
            <person name="de Ridder D."/>
            <person name="Groenen M.A."/>
            <person name="Visser M.E."/>
            <person name="Megens H.J."/>
        </authorList>
    </citation>
    <scope>NUCLEOTIDE SEQUENCE [LARGE SCALE GENOMIC DNA]</scope>
    <source>
        <strain evidence="6">WM2013NL</strain>
        <tissue evidence="6">Head and thorax</tissue>
    </source>
</reference>
<name>A0A0L7LSB8_OPEBR</name>